<dbReference type="RefSeq" id="WP_344865707.1">
    <property type="nucleotide sequence ID" value="NZ_BAAAZN010000014.1"/>
</dbReference>
<proteinExistence type="predicted"/>
<protein>
    <submittedName>
        <fullName evidence="2">Uncharacterized protein</fullName>
    </submittedName>
</protein>
<evidence type="ECO:0000313" key="3">
    <source>
        <dbReference type="Proteomes" id="UP001500689"/>
    </source>
</evidence>
<feature type="region of interest" description="Disordered" evidence="1">
    <location>
        <begin position="277"/>
        <end position="305"/>
    </location>
</feature>
<accession>A0ABP6XKB7</accession>
<dbReference type="Proteomes" id="UP001500689">
    <property type="component" value="Unassembled WGS sequence"/>
</dbReference>
<name>A0ABP6XKB7_9PSEU</name>
<keyword evidence="3" id="KW-1185">Reference proteome</keyword>
<comment type="caution">
    <text evidence="2">The sequence shown here is derived from an EMBL/GenBank/DDBJ whole genome shotgun (WGS) entry which is preliminary data.</text>
</comment>
<dbReference type="EMBL" id="BAAAZN010000014">
    <property type="protein sequence ID" value="GAA3567627.1"/>
    <property type="molecule type" value="Genomic_DNA"/>
</dbReference>
<evidence type="ECO:0000256" key="1">
    <source>
        <dbReference type="SAM" id="MobiDB-lite"/>
    </source>
</evidence>
<evidence type="ECO:0000313" key="2">
    <source>
        <dbReference type="EMBL" id="GAA3567627.1"/>
    </source>
</evidence>
<reference evidence="3" key="1">
    <citation type="journal article" date="2019" name="Int. J. Syst. Evol. Microbiol.">
        <title>The Global Catalogue of Microorganisms (GCM) 10K type strain sequencing project: providing services to taxonomists for standard genome sequencing and annotation.</title>
        <authorList>
            <consortium name="The Broad Institute Genomics Platform"/>
            <consortium name="The Broad Institute Genome Sequencing Center for Infectious Disease"/>
            <person name="Wu L."/>
            <person name="Ma J."/>
        </authorList>
    </citation>
    <scope>NUCLEOTIDE SEQUENCE [LARGE SCALE GENOMIC DNA]</scope>
    <source>
        <strain evidence="3">JCM 16898</strain>
    </source>
</reference>
<feature type="compositionally biased region" description="Pro residues" evidence="1">
    <location>
        <begin position="296"/>
        <end position="305"/>
    </location>
</feature>
<sequence>MSGTDAVRSRLTGACEPWEIPIGRDLAERLDPGRRSRPVPGAAAEDIADLVGPGELLVVPSASRPAPDGPVCVPDQVLGLGSRGVAWWVDGLPYPRIVGMIPYAELVATEHLVAGKHGCLVLTGTRATLVLRYRSWAWPMVRGVLTRLRALGVGSSGSAGAGAESVRWADLPSSPLVGLGHGGPPRWCAADAEPARGRPWRRSRPAAMVALTRHELVVVRHVLGQAPLAHGVDLLAVPRNRITGLTAHADRLQVRTVISEHEVELSPVLAEQARTKLGPLLHTGTREPATRQHRTQPPPRTASPW</sequence>
<organism evidence="2 3">
    <name type="scientific">Amycolatopsis ultiminotia</name>
    <dbReference type="NCBI Taxonomy" id="543629"/>
    <lineage>
        <taxon>Bacteria</taxon>
        <taxon>Bacillati</taxon>
        <taxon>Actinomycetota</taxon>
        <taxon>Actinomycetes</taxon>
        <taxon>Pseudonocardiales</taxon>
        <taxon>Pseudonocardiaceae</taxon>
        <taxon>Amycolatopsis</taxon>
    </lineage>
</organism>
<gene>
    <name evidence="2" type="ORF">GCM10022222_59470</name>
</gene>